<protein>
    <submittedName>
        <fullName evidence="2">Uncharacterized protein</fullName>
    </submittedName>
</protein>
<comment type="caution">
    <text evidence="2">The sequence shown here is derived from an EMBL/GenBank/DDBJ whole genome shotgun (WGS) entry which is preliminary data.</text>
</comment>
<feature type="chain" id="PRO_5031241950" evidence="1">
    <location>
        <begin position="19"/>
        <end position="207"/>
    </location>
</feature>
<reference evidence="2 3" key="1">
    <citation type="submission" date="2018-11" db="EMBL/GenBank/DDBJ databases">
        <authorList>
            <consortium name="Pathogen Informatics"/>
        </authorList>
    </citation>
    <scope>NUCLEOTIDE SEQUENCE [LARGE SCALE GENOMIC DNA]</scope>
    <source>
        <strain evidence="2 3">NCTC12929</strain>
    </source>
</reference>
<evidence type="ECO:0000313" key="2">
    <source>
        <dbReference type="EMBL" id="VDH03183.1"/>
    </source>
</evidence>
<dbReference type="AlphaFoldDB" id="A0A7Z9CFC6"/>
<dbReference type="RefSeq" id="WP_125150715.1">
    <property type="nucleotide sequence ID" value="NZ_UYIV01000001.1"/>
</dbReference>
<dbReference type="Proteomes" id="UP000270205">
    <property type="component" value="Unassembled WGS sequence"/>
</dbReference>
<accession>A0A7Z9CFC6</accession>
<evidence type="ECO:0000313" key="3">
    <source>
        <dbReference type="Proteomes" id="UP000270205"/>
    </source>
</evidence>
<organism evidence="2 3">
    <name type="scientific">Bergeyella zoohelcum</name>
    <dbReference type="NCBI Taxonomy" id="1015"/>
    <lineage>
        <taxon>Bacteria</taxon>
        <taxon>Pseudomonadati</taxon>
        <taxon>Bacteroidota</taxon>
        <taxon>Flavobacteriia</taxon>
        <taxon>Flavobacteriales</taxon>
        <taxon>Weeksellaceae</taxon>
        <taxon>Bergeyella</taxon>
    </lineage>
</organism>
<gene>
    <name evidence="2" type="ORF">NCTC12929_00553</name>
</gene>
<feature type="signal peptide" evidence="1">
    <location>
        <begin position="1"/>
        <end position="18"/>
    </location>
</feature>
<proteinExistence type="predicted"/>
<keyword evidence="1" id="KW-0732">Signal</keyword>
<sequence length="207" mass="22992">MKKLGLFFAMAIVNIAHSQCFIEGKSVIQPNVEETYTVSRATAQCTDCHLWVTIGGNAGIVSDTKKSTIQLKAGASGRQIISTTVLTSDGIAQCSKSIDIGTTTSTNMTDNTALLNRDTCDIITNNYTEVKTSNTTVNFYPNELNTNFHFQWTTTYFDGETKNSTVSTPQFPFSKTKGIKSVNVKITSSKCMKEFTKSYEENFWRFF</sequence>
<dbReference type="EMBL" id="UYIV01000001">
    <property type="protein sequence ID" value="VDH03183.1"/>
    <property type="molecule type" value="Genomic_DNA"/>
</dbReference>
<evidence type="ECO:0000256" key="1">
    <source>
        <dbReference type="SAM" id="SignalP"/>
    </source>
</evidence>
<name>A0A7Z9CFC6_9FLAO</name>